<dbReference type="InterPro" id="IPR011936">
    <property type="entry name" value="Myxo_disulph_rpt"/>
</dbReference>
<organism evidence="5 6">
    <name type="scientific">Paramecium octaurelia</name>
    <dbReference type="NCBI Taxonomy" id="43137"/>
    <lineage>
        <taxon>Eukaryota</taxon>
        <taxon>Sar</taxon>
        <taxon>Alveolata</taxon>
        <taxon>Ciliophora</taxon>
        <taxon>Intramacronucleata</taxon>
        <taxon>Oligohymenophorea</taxon>
        <taxon>Peniculida</taxon>
        <taxon>Parameciidae</taxon>
        <taxon>Paramecium</taxon>
    </lineage>
</organism>
<evidence type="ECO:0000313" key="6">
    <source>
        <dbReference type="Proteomes" id="UP000683925"/>
    </source>
</evidence>
<feature type="transmembrane region" description="Helical" evidence="4">
    <location>
        <begin position="897"/>
        <end position="918"/>
    </location>
</feature>
<protein>
    <submittedName>
        <fullName evidence="5">Uncharacterized protein</fullName>
    </submittedName>
</protein>
<proteinExistence type="predicted"/>
<dbReference type="PANTHER" id="PTHR38934:SF6">
    <property type="entry name" value="CHROMOSOME UNDETERMINED SCAFFOLD_176, WHOLE GENOME SHOTGUN SEQUENCE"/>
    <property type="match status" value="1"/>
</dbReference>
<evidence type="ECO:0000256" key="4">
    <source>
        <dbReference type="SAM" id="Phobius"/>
    </source>
</evidence>
<reference evidence="5" key="1">
    <citation type="submission" date="2021-01" db="EMBL/GenBank/DDBJ databases">
        <authorList>
            <consortium name="Genoscope - CEA"/>
            <person name="William W."/>
        </authorList>
    </citation>
    <scope>NUCLEOTIDE SEQUENCE</scope>
</reference>
<keyword evidence="4" id="KW-0812">Transmembrane</keyword>
<evidence type="ECO:0000256" key="3">
    <source>
        <dbReference type="ARBA" id="ARBA00023157"/>
    </source>
</evidence>
<evidence type="ECO:0000256" key="1">
    <source>
        <dbReference type="ARBA" id="ARBA00022729"/>
    </source>
</evidence>
<feature type="transmembrane region" description="Helical" evidence="4">
    <location>
        <begin position="939"/>
        <end position="962"/>
    </location>
</feature>
<comment type="caution">
    <text evidence="5">The sequence shown here is derived from an EMBL/GenBank/DDBJ whole genome shotgun (WGS) entry which is preliminary data.</text>
</comment>
<dbReference type="NCBIfam" id="TIGR02232">
    <property type="entry name" value="myxo_disulf_rpt"/>
    <property type="match status" value="1"/>
</dbReference>
<feature type="transmembrane region" description="Helical" evidence="4">
    <location>
        <begin position="788"/>
        <end position="809"/>
    </location>
</feature>
<dbReference type="AlphaFoldDB" id="A0A8S1YKT1"/>
<dbReference type="Proteomes" id="UP000683925">
    <property type="component" value="Unassembled WGS sequence"/>
</dbReference>
<keyword evidence="4" id="KW-1133">Transmembrane helix</keyword>
<accession>A0A8S1YKT1</accession>
<keyword evidence="4" id="KW-0472">Membrane</keyword>
<dbReference type="PANTHER" id="PTHR38934">
    <property type="entry name" value="HYPHALLY REGULATED CELL WALL PROTEIN 1"/>
    <property type="match status" value="1"/>
</dbReference>
<keyword evidence="6" id="KW-1185">Reference proteome</keyword>
<keyword evidence="1" id="KW-0732">Signal</keyword>
<feature type="transmembrane region" description="Helical" evidence="4">
    <location>
        <begin position="693"/>
        <end position="721"/>
    </location>
</feature>
<keyword evidence="2" id="KW-0677">Repeat</keyword>
<keyword evidence="3" id="KW-1015">Disulfide bond</keyword>
<feature type="transmembrane region" description="Helical" evidence="4">
    <location>
        <begin position="982"/>
        <end position="1007"/>
    </location>
</feature>
<dbReference type="Pfam" id="PF13948">
    <property type="entry name" value="DUF4215"/>
    <property type="match status" value="4"/>
</dbReference>
<evidence type="ECO:0000256" key="2">
    <source>
        <dbReference type="ARBA" id="ARBA00022737"/>
    </source>
</evidence>
<dbReference type="EMBL" id="CAJJDP010000235">
    <property type="protein sequence ID" value="CAD8215346.1"/>
    <property type="molecule type" value="Genomic_DNA"/>
</dbReference>
<name>A0A8S1YKT1_PAROT</name>
<sequence length="1044" mass="122379">MVVLLQQNRYLLLQQDLFRSRSSFSYYSGCSIFIVFIIHYNKSINKDYQPSVNIDSQSQSYELAISPQSQIPNSAQPEYLCTLSITRQHNRRTIWIQIYQHFGGLISLKLSIINCKQECSGCIDNYHAICQQWKLHQYSFNQKNVTNSDGWTFQQDQKSYFECRNCQFLQFNKITYQTQLPPHQDVLIRFFVLPNHGLVVDYIYGKTAISNRYQIEILIKNHPDPILQLSITKNGFFWRYIRDFEVFYTQPEKMFQNLNEGCLEQIDDKCLICQEGWILDEFQENCHPICGDGIIQGQEQCNGLISNQSCYQCKYSCIENCQICQFGICLQCIDGFVINANFNCDPLCGDGNLIPYSVEQCELTVNGVWDGCYDCKFISIANCKTNYFQIYKLVLQQYEDCDDGNFEPYDGCYQCNFQCIEDCNICDQGKCILKCGEGYEFVNNNCHSVCGDYFVTKEEDCDDGNTIEFDGCFQCKYSCPENCYDCFQGTCLECNDQYQLLISNKCKQQLNCGDGLVQEEEDCDDGNYYAADGCKDCLIEQNWVCITITKDSPSQCTFVKAPSLVINYLNMTQNKQYISIQFNQQVKIFTIQPLSKTLIFELQDINKKNWNSSLYIVQDFGSYLSFGEYILEIEVQQLLKFRPLLKISVSQKVANIDNAILDVFEKQITLQYPNYLDETQKDYSQSLKRLNKYLIYSLSGIIIISLLLGSGDLFVEILAILQFQQYLRYINLQFPENLDIYFSINDLLTVQPLLDFMHFPQLLQFINIESDQDYSVGKFNVYKQNSSLIINIQCQIFQSLILLLLIFLFRWVKRVLYSSIFCSRYFYDMSSLSLYINQKVILKISQYFYKICLDLLKLEKFMSFEGLQKALVLNGWDMIFKTLLYTRNIQTKSYLDIVQLVILSIILLLYFNILLSFFNSNQQSTKNQRFQKISFGRQFFFLIFLIYVQNSQILQLGLLLLTSLIQTIFVYNYRCTFSQKQYVVLMVVEISVQFNKTIMLFQLLCLVHSQTFRNLMNILIKRIKLYWDGFKQLYYPKAQLQNQF</sequence>
<evidence type="ECO:0000313" key="5">
    <source>
        <dbReference type="EMBL" id="CAD8215346.1"/>
    </source>
</evidence>
<dbReference type="OrthoDB" id="409374at2759"/>
<gene>
    <name evidence="5" type="ORF">POCTA_138.1.T2310008</name>
</gene>